<dbReference type="GO" id="GO:0016491">
    <property type="term" value="F:oxidoreductase activity"/>
    <property type="evidence" value="ECO:0007669"/>
    <property type="project" value="UniProtKB-KW"/>
</dbReference>
<dbReference type="PROSITE" id="PS51387">
    <property type="entry name" value="FAD_PCMH"/>
    <property type="match status" value="1"/>
</dbReference>
<keyword evidence="5" id="KW-0560">Oxidoreductase</keyword>
<evidence type="ECO:0000313" key="8">
    <source>
        <dbReference type="EMBL" id="KAK1852037.1"/>
    </source>
</evidence>
<comment type="caution">
    <text evidence="8">The sequence shown here is derived from an EMBL/GenBank/DDBJ whole genome shotgun (WGS) entry which is preliminary data.</text>
</comment>
<dbReference type="PANTHER" id="PTHR42973">
    <property type="entry name" value="BINDING OXIDOREDUCTASE, PUTATIVE (AFU_ORTHOLOGUE AFUA_1G17690)-RELATED"/>
    <property type="match status" value="1"/>
</dbReference>
<organism evidence="8 9">
    <name type="scientific">Colletotrichum chrysophilum</name>
    <dbReference type="NCBI Taxonomy" id="1836956"/>
    <lineage>
        <taxon>Eukaryota</taxon>
        <taxon>Fungi</taxon>
        <taxon>Dikarya</taxon>
        <taxon>Ascomycota</taxon>
        <taxon>Pezizomycotina</taxon>
        <taxon>Sordariomycetes</taxon>
        <taxon>Hypocreomycetidae</taxon>
        <taxon>Glomerellales</taxon>
        <taxon>Glomerellaceae</taxon>
        <taxon>Colletotrichum</taxon>
        <taxon>Colletotrichum gloeosporioides species complex</taxon>
    </lineage>
</organism>
<keyword evidence="9" id="KW-1185">Reference proteome</keyword>
<dbReference type="GO" id="GO:0071949">
    <property type="term" value="F:FAD binding"/>
    <property type="evidence" value="ECO:0007669"/>
    <property type="project" value="InterPro"/>
</dbReference>
<comment type="similarity">
    <text evidence="2">Belongs to the oxygen-dependent FAD-linked oxidoreductase family.</text>
</comment>
<dbReference type="InterPro" id="IPR016166">
    <property type="entry name" value="FAD-bd_PCMH"/>
</dbReference>
<evidence type="ECO:0000313" key="9">
    <source>
        <dbReference type="Proteomes" id="UP001243330"/>
    </source>
</evidence>
<evidence type="ECO:0000256" key="2">
    <source>
        <dbReference type="ARBA" id="ARBA00005466"/>
    </source>
</evidence>
<evidence type="ECO:0000259" key="7">
    <source>
        <dbReference type="PROSITE" id="PS51387"/>
    </source>
</evidence>
<dbReference type="Pfam" id="PF08031">
    <property type="entry name" value="BBE"/>
    <property type="match status" value="1"/>
</dbReference>
<dbReference type="PANTHER" id="PTHR42973:SF39">
    <property type="entry name" value="FAD-BINDING PCMH-TYPE DOMAIN-CONTAINING PROTEIN"/>
    <property type="match status" value="1"/>
</dbReference>
<feature type="domain" description="FAD-binding PCMH-type" evidence="7">
    <location>
        <begin position="48"/>
        <end position="221"/>
    </location>
</feature>
<accession>A0AAD9ARX2</accession>
<comment type="cofactor">
    <cofactor evidence="1">
        <name>FAD</name>
        <dbReference type="ChEBI" id="CHEBI:57692"/>
    </cofactor>
</comment>
<keyword evidence="3" id="KW-0285">Flavoprotein</keyword>
<dbReference type="InterPro" id="IPR036318">
    <property type="entry name" value="FAD-bd_PCMH-like_sf"/>
</dbReference>
<dbReference type="InterPro" id="IPR006094">
    <property type="entry name" value="Oxid_FAD_bind_N"/>
</dbReference>
<dbReference type="EMBL" id="JAQOWY010000084">
    <property type="protein sequence ID" value="KAK1852037.1"/>
    <property type="molecule type" value="Genomic_DNA"/>
</dbReference>
<feature type="chain" id="PRO_5042086362" evidence="6">
    <location>
        <begin position="21"/>
        <end position="481"/>
    </location>
</feature>
<dbReference type="InterPro" id="IPR050416">
    <property type="entry name" value="FAD-linked_Oxidoreductase"/>
</dbReference>
<dbReference type="SUPFAM" id="SSF56176">
    <property type="entry name" value="FAD-binding/transporter-associated domain-like"/>
    <property type="match status" value="1"/>
</dbReference>
<name>A0AAD9ARX2_9PEZI</name>
<evidence type="ECO:0000256" key="3">
    <source>
        <dbReference type="ARBA" id="ARBA00022630"/>
    </source>
</evidence>
<gene>
    <name evidence="8" type="ORF">CCHR01_05373</name>
</gene>
<dbReference type="InterPro" id="IPR012951">
    <property type="entry name" value="BBE"/>
</dbReference>
<dbReference type="AlphaFoldDB" id="A0AAD9ARX2"/>
<protein>
    <submittedName>
        <fullName evidence="8">Glucooligosaccharide oxidase</fullName>
    </submittedName>
</protein>
<reference evidence="8" key="1">
    <citation type="submission" date="2023-01" db="EMBL/GenBank/DDBJ databases">
        <title>Colletotrichum chrysophilum M932 genome sequence.</title>
        <authorList>
            <person name="Baroncelli R."/>
        </authorList>
    </citation>
    <scope>NUCLEOTIDE SEQUENCE</scope>
    <source>
        <strain evidence="8">M932</strain>
    </source>
</reference>
<dbReference type="Pfam" id="PF01565">
    <property type="entry name" value="FAD_binding_4"/>
    <property type="match status" value="1"/>
</dbReference>
<dbReference type="Gene3D" id="3.40.462.20">
    <property type="match status" value="1"/>
</dbReference>
<evidence type="ECO:0000256" key="5">
    <source>
        <dbReference type="ARBA" id="ARBA00023002"/>
    </source>
</evidence>
<feature type="signal peptide" evidence="6">
    <location>
        <begin position="1"/>
        <end position="20"/>
    </location>
</feature>
<dbReference type="Gene3D" id="3.30.465.10">
    <property type="match status" value="1"/>
</dbReference>
<evidence type="ECO:0000256" key="4">
    <source>
        <dbReference type="ARBA" id="ARBA00022827"/>
    </source>
</evidence>
<keyword evidence="4" id="KW-0274">FAD</keyword>
<keyword evidence="6" id="KW-0732">Signal</keyword>
<sequence length="481" mass="51894">MVKMHVLSLLFVLHASLTIAATTLEDLTACLQTASVPIGSSLTPYNLRIPVKPILVAVPTTIAQVSLAVSCGAKYGVHVNAKSGGHSYTSSGFGGEDGHLVINMDRMYSVTVASDGTAKVQAGARLGHVATELYNNGKRAISHGTCPAVGIGGHALHGGHGMVSRKYGFAMDWIKAATVVLANGTITRCSATERPNLFWGIRGAGSSMVIVVELELNTFVAPEKMTYFDIDVVWDTQKLPQQLLDAQEFAKGMPAELTLSVSFNNDGCYLNGGFVGDDAAFKTAIQPLLTKLGVRVSSSKTVGWIEFIKHYAGVTDIDITTGSYNEHDNSYASSLTTLSLSKTNFQSLVNAIDKSGFSVSRSWYIHMNLHGGDLSAISKPVDAAYAHRDKMLLFQLKDSVSQSQAYPSTGFALLQGFRQSITSGLQSGQWGMYANYPDSQISGDEAPKLYYGSNLERLEWIKEDYDPTNVFRDNQSFKPAE</sequence>
<dbReference type="Proteomes" id="UP001243330">
    <property type="component" value="Unassembled WGS sequence"/>
</dbReference>
<dbReference type="InterPro" id="IPR016169">
    <property type="entry name" value="FAD-bd_PCMH_sub2"/>
</dbReference>
<evidence type="ECO:0000256" key="6">
    <source>
        <dbReference type="SAM" id="SignalP"/>
    </source>
</evidence>
<proteinExistence type="inferred from homology"/>
<evidence type="ECO:0000256" key="1">
    <source>
        <dbReference type="ARBA" id="ARBA00001974"/>
    </source>
</evidence>